<dbReference type="AlphaFoldDB" id="A0A7S2XCB4"/>
<evidence type="ECO:0000313" key="3">
    <source>
        <dbReference type="EMBL" id="CAD9768862.1"/>
    </source>
</evidence>
<sequence length="182" mass="20003">MGFAHELRGTNKRIRMYSQKSVTVVGTLEASITGTGFDVYGAGVDGDSSGINANSGLFPTSPRSLVSRVEYEVNLFGRAPRKLSAIIKRRGQRDLRLEQKAPTYSKKINGYELRFDSPDVRLPSKKNFILTTNLPNSKAPVDVLSCGKMAKGMYRFVIYPPLSLTQGFGILLSAFHKKALVA</sequence>
<dbReference type="InterPro" id="IPR000007">
    <property type="entry name" value="Tubby_C"/>
</dbReference>
<accession>A0A7S2XCB4</accession>
<dbReference type="PANTHER" id="PTHR16517:SF7">
    <property type="entry name" value="PROTEIN KING TUBBY"/>
    <property type="match status" value="1"/>
</dbReference>
<protein>
    <recommendedName>
        <fullName evidence="2">Tubby C-terminal domain-containing protein</fullName>
    </recommendedName>
</protein>
<comment type="similarity">
    <text evidence="1">Belongs to the TUB family.</text>
</comment>
<dbReference type="EMBL" id="HBHP01020610">
    <property type="protein sequence ID" value="CAD9768862.1"/>
    <property type="molecule type" value="Transcribed_RNA"/>
</dbReference>
<gene>
    <name evidence="3" type="ORF">LSP00402_LOCUS12843</name>
</gene>
<proteinExistence type="inferred from homology"/>
<dbReference type="Gene3D" id="3.20.90.10">
    <property type="entry name" value="Tubby Protein, Chain A"/>
    <property type="match status" value="1"/>
</dbReference>
<dbReference type="PANTHER" id="PTHR16517">
    <property type="entry name" value="TUBBY-RELATED"/>
    <property type="match status" value="1"/>
</dbReference>
<feature type="domain" description="Tubby C-terminal" evidence="2">
    <location>
        <begin position="95"/>
        <end position="176"/>
    </location>
</feature>
<evidence type="ECO:0000259" key="2">
    <source>
        <dbReference type="Pfam" id="PF01167"/>
    </source>
</evidence>
<dbReference type="Pfam" id="PF01167">
    <property type="entry name" value="Tub"/>
    <property type="match status" value="1"/>
</dbReference>
<name>A0A7S2XCB4_9EUKA</name>
<reference evidence="3" key="1">
    <citation type="submission" date="2021-01" db="EMBL/GenBank/DDBJ databases">
        <authorList>
            <person name="Corre E."/>
            <person name="Pelletier E."/>
            <person name="Niang G."/>
            <person name="Scheremetjew M."/>
            <person name="Finn R."/>
            <person name="Kale V."/>
            <person name="Holt S."/>
            <person name="Cochrane G."/>
            <person name="Meng A."/>
            <person name="Brown T."/>
            <person name="Cohen L."/>
        </authorList>
    </citation>
    <scope>NUCLEOTIDE SEQUENCE</scope>
    <source>
        <strain evidence="3">CCMP622</strain>
    </source>
</reference>
<dbReference type="SUPFAM" id="SSF54518">
    <property type="entry name" value="Tubby C-terminal domain-like"/>
    <property type="match status" value="1"/>
</dbReference>
<evidence type="ECO:0000256" key="1">
    <source>
        <dbReference type="ARBA" id="ARBA00007129"/>
    </source>
</evidence>
<organism evidence="3">
    <name type="scientific">Lotharella oceanica</name>
    <dbReference type="NCBI Taxonomy" id="641309"/>
    <lineage>
        <taxon>Eukaryota</taxon>
        <taxon>Sar</taxon>
        <taxon>Rhizaria</taxon>
        <taxon>Cercozoa</taxon>
        <taxon>Chlorarachniophyceae</taxon>
        <taxon>Lotharella</taxon>
    </lineage>
</organism>
<dbReference type="InterPro" id="IPR025659">
    <property type="entry name" value="Tubby-like_C"/>
</dbReference>